<dbReference type="Gene3D" id="2.60.200.20">
    <property type="match status" value="1"/>
</dbReference>
<dbReference type="Pfam" id="PF12773">
    <property type="entry name" value="DZR"/>
    <property type="match status" value="1"/>
</dbReference>
<gene>
    <name evidence="3" type="ORF">A9Q02_05085</name>
</gene>
<dbReference type="Gene3D" id="4.10.1060.50">
    <property type="match status" value="1"/>
</dbReference>
<accession>A0A2H3KQ37</accession>
<dbReference type="PANTHER" id="PTHR23308">
    <property type="entry name" value="NUCLEAR INHIBITOR OF PROTEIN PHOSPHATASE-1"/>
    <property type="match status" value="1"/>
</dbReference>
<dbReference type="EMBL" id="LYXE01000157">
    <property type="protein sequence ID" value="PDV97276.1"/>
    <property type="molecule type" value="Genomic_DNA"/>
</dbReference>
<dbReference type="InterPro" id="IPR038587">
    <property type="entry name" value="Ribosomal_eL40_sf"/>
</dbReference>
<evidence type="ECO:0000313" key="3">
    <source>
        <dbReference type="EMBL" id="PDV97276.1"/>
    </source>
</evidence>
<dbReference type="AlphaFoldDB" id="A0A2H3KQ37"/>
<dbReference type="OrthoDB" id="3078176at2"/>
<dbReference type="PRINTS" id="PR01217">
    <property type="entry name" value="PRICHEXTENSN"/>
</dbReference>
<evidence type="ECO:0000256" key="1">
    <source>
        <dbReference type="SAM" id="MobiDB-lite"/>
    </source>
</evidence>
<dbReference type="RefSeq" id="WP_097654705.1">
    <property type="nucleotide sequence ID" value="NZ_LYXE01000157.1"/>
</dbReference>
<reference evidence="3 4" key="1">
    <citation type="submission" date="2016-05" db="EMBL/GenBank/DDBJ databases">
        <authorList>
            <person name="Lavstsen T."/>
            <person name="Jespersen J.S."/>
        </authorList>
    </citation>
    <scope>NUCLEOTIDE SEQUENCE [LARGE SCALE GENOMIC DNA]</scope>
    <source>
        <strain evidence="3 4">B7-9</strain>
    </source>
</reference>
<evidence type="ECO:0000259" key="2">
    <source>
        <dbReference type="PROSITE" id="PS50006"/>
    </source>
</evidence>
<dbReference type="InterPro" id="IPR008984">
    <property type="entry name" value="SMAD_FHA_dom_sf"/>
</dbReference>
<dbReference type="InterPro" id="IPR000253">
    <property type="entry name" value="FHA_dom"/>
</dbReference>
<comment type="caution">
    <text evidence="3">The sequence shown here is derived from an EMBL/GenBank/DDBJ whole genome shotgun (WGS) entry which is preliminary data.</text>
</comment>
<feature type="domain" description="FHA" evidence="2">
    <location>
        <begin position="192"/>
        <end position="251"/>
    </location>
</feature>
<evidence type="ECO:0000313" key="4">
    <source>
        <dbReference type="Proteomes" id="UP000220922"/>
    </source>
</evidence>
<dbReference type="PROSITE" id="PS50006">
    <property type="entry name" value="FHA_DOMAIN"/>
    <property type="match status" value="1"/>
</dbReference>
<proteinExistence type="predicted"/>
<sequence length="276" mass="28404">MPFCPQCGAQNPASARFCDQCGAQMIPLPAQTLPPAPSPAPPPARPVPPVVPASPGVQGGVAVASPGPSVCPQCGTSVIPGEAFCDNCGAALLGPMRPSAPAAVPVLPFGGVPAQPTYPPPQPVTPAAQPRPVPQAPPPPPPPPVRPAPPVVPASPPPVRPAPPPPRAMLAPAVLIMRANNARLSLPPATEALLGRADPVSNFFPDLDLTPYGAVEHGVGRRHARIFVHGGQIYLEDLDSTNGTFRNNARLTPRQPVPLINGDELRLGRLVITIQL</sequence>
<dbReference type="SUPFAM" id="SSF49879">
    <property type="entry name" value="SMAD/FHA domain"/>
    <property type="match status" value="1"/>
</dbReference>
<keyword evidence="4" id="KW-1185">Reference proteome</keyword>
<dbReference type="CDD" id="cd00060">
    <property type="entry name" value="FHA"/>
    <property type="match status" value="1"/>
</dbReference>
<protein>
    <recommendedName>
        <fullName evidence="2">FHA domain-containing protein</fullName>
    </recommendedName>
</protein>
<dbReference type="Proteomes" id="UP000220922">
    <property type="component" value="Unassembled WGS sequence"/>
</dbReference>
<name>A0A2H3KQ37_9CHLR</name>
<dbReference type="Pfam" id="PF00498">
    <property type="entry name" value="FHA"/>
    <property type="match status" value="1"/>
</dbReference>
<dbReference type="SMART" id="SM00240">
    <property type="entry name" value="FHA"/>
    <property type="match status" value="1"/>
</dbReference>
<dbReference type="InterPro" id="IPR025874">
    <property type="entry name" value="DZR"/>
</dbReference>
<feature type="region of interest" description="Disordered" evidence="1">
    <location>
        <begin position="117"/>
        <end position="164"/>
    </location>
</feature>
<dbReference type="InterPro" id="IPR050923">
    <property type="entry name" value="Cell_Proc_Reg/RNA_Proc"/>
</dbReference>
<organism evidence="3 4">
    <name type="scientific">Candidatus Chloroploca asiatica</name>
    <dbReference type="NCBI Taxonomy" id="1506545"/>
    <lineage>
        <taxon>Bacteria</taxon>
        <taxon>Bacillati</taxon>
        <taxon>Chloroflexota</taxon>
        <taxon>Chloroflexia</taxon>
        <taxon>Chloroflexales</taxon>
        <taxon>Chloroflexineae</taxon>
        <taxon>Oscillochloridaceae</taxon>
        <taxon>Candidatus Chloroploca</taxon>
    </lineage>
</organism>